<dbReference type="AlphaFoldDB" id="A0A919ALJ8"/>
<dbReference type="EMBL" id="BNCI01000001">
    <property type="protein sequence ID" value="GHF14275.1"/>
    <property type="molecule type" value="Genomic_DNA"/>
</dbReference>
<gene>
    <name evidence="2" type="ORF">GCM10017044_05460</name>
</gene>
<name>A0A919ALJ8_9PROT</name>
<feature type="transmembrane region" description="Helical" evidence="1">
    <location>
        <begin position="236"/>
        <end position="262"/>
    </location>
</feature>
<feature type="transmembrane region" description="Helical" evidence="1">
    <location>
        <begin position="269"/>
        <end position="293"/>
    </location>
</feature>
<reference evidence="2" key="1">
    <citation type="journal article" date="2014" name="Int. J. Syst. Evol. Microbiol.">
        <title>Complete genome sequence of Corynebacterium casei LMG S-19264T (=DSM 44701T), isolated from a smear-ripened cheese.</title>
        <authorList>
            <consortium name="US DOE Joint Genome Institute (JGI-PGF)"/>
            <person name="Walter F."/>
            <person name="Albersmeier A."/>
            <person name="Kalinowski J."/>
            <person name="Ruckert C."/>
        </authorList>
    </citation>
    <scope>NUCLEOTIDE SEQUENCE</scope>
    <source>
        <strain evidence="2">KCTC 42590</strain>
    </source>
</reference>
<comment type="caution">
    <text evidence="2">The sequence shown here is derived from an EMBL/GenBank/DDBJ whole genome shotgun (WGS) entry which is preliminary data.</text>
</comment>
<feature type="transmembrane region" description="Helical" evidence="1">
    <location>
        <begin position="195"/>
        <end position="216"/>
    </location>
</feature>
<feature type="transmembrane region" description="Helical" evidence="1">
    <location>
        <begin position="166"/>
        <end position="188"/>
    </location>
</feature>
<sequence>MIDMKNAALALQHFKESRFYALLQTRTARFTILGIALVLFSGGLYFSVQSYPVSLTDLNVSTLLFITLVLMPLIMIFNALEFMVSAPALDAHPDFKASFKTITIGSAINMLPMPGTTLAKLTKLKSMGVSLRQGTLMTMLISLNWLLISGVFAGICLLLLDLKVYGIVVGAVSFTALIGLITISVPYWGGMRRCLKVLGVRLVLVLLAAAQTYLSFKAIGSLSSPAEASLISISWIFGSAASVVPAGLGVSEAISALIAIAIQTSPATAFLAISLTRILNMVTVLPVAAFLWMPNTKKT</sequence>
<organism evidence="2 3">
    <name type="scientific">Kordiimonas sediminis</name>
    <dbReference type="NCBI Taxonomy" id="1735581"/>
    <lineage>
        <taxon>Bacteria</taxon>
        <taxon>Pseudomonadati</taxon>
        <taxon>Pseudomonadota</taxon>
        <taxon>Alphaproteobacteria</taxon>
        <taxon>Kordiimonadales</taxon>
        <taxon>Kordiimonadaceae</taxon>
        <taxon>Kordiimonas</taxon>
    </lineage>
</organism>
<protein>
    <submittedName>
        <fullName evidence="2">Uncharacterized protein</fullName>
    </submittedName>
</protein>
<evidence type="ECO:0000313" key="3">
    <source>
        <dbReference type="Proteomes" id="UP000630923"/>
    </source>
</evidence>
<keyword evidence="1" id="KW-0812">Transmembrane</keyword>
<keyword evidence="1" id="KW-1133">Transmembrane helix</keyword>
<dbReference type="Proteomes" id="UP000630923">
    <property type="component" value="Unassembled WGS sequence"/>
</dbReference>
<evidence type="ECO:0000313" key="2">
    <source>
        <dbReference type="EMBL" id="GHF14275.1"/>
    </source>
</evidence>
<dbReference type="RefSeq" id="WP_191250016.1">
    <property type="nucleotide sequence ID" value="NZ_BNCI01000001.1"/>
</dbReference>
<proteinExistence type="predicted"/>
<feature type="transmembrane region" description="Helical" evidence="1">
    <location>
        <begin position="136"/>
        <end position="160"/>
    </location>
</feature>
<evidence type="ECO:0000256" key="1">
    <source>
        <dbReference type="SAM" id="Phobius"/>
    </source>
</evidence>
<feature type="transmembrane region" description="Helical" evidence="1">
    <location>
        <begin position="60"/>
        <end position="80"/>
    </location>
</feature>
<reference evidence="2" key="2">
    <citation type="submission" date="2020-09" db="EMBL/GenBank/DDBJ databases">
        <authorList>
            <person name="Sun Q."/>
            <person name="Kim S."/>
        </authorList>
    </citation>
    <scope>NUCLEOTIDE SEQUENCE</scope>
    <source>
        <strain evidence="2">KCTC 42590</strain>
    </source>
</reference>
<keyword evidence="1" id="KW-0472">Membrane</keyword>
<keyword evidence="3" id="KW-1185">Reference proteome</keyword>
<accession>A0A919ALJ8</accession>
<feature type="transmembrane region" description="Helical" evidence="1">
    <location>
        <begin position="28"/>
        <end position="48"/>
    </location>
</feature>